<organism evidence="4">
    <name type="scientific">Tetranychus evansi</name>
    <name type="common">red spider mite</name>
    <dbReference type="NCBI Taxonomy" id="178897"/>
    <lineage>
        <taxon>Eukaryota</taxon>
        <taxon>Metazoa</taxon>
        <taxon>Ecdysozoa</taxon>
        <taxon>Arthropoda</taxon>
        <taxon>Chelicerata</taxon>
        <taxon>Arachnida</taxon>
        <taxon>Acari</taxon>
        <taxon>Acariformes</taxon>
        <taxon>Trombidiformes</taxon>
        <taxon>Prostigmata</taxon>
        <taxon>Eleutherengona</taxon>
        <taxon>Raphignathae</taxon>
        <taxon>Tetranychoidea</taxon>
        <taxon>Tetranychidae</taxon>
        <taxon>Tetranychus</taxon>
    </lineage>
</organism>
<evidence type="ECO:0000256" key="2">
    <source>
        <dbReference type="ARBA" id="ARBA00022801"/>
    </source>
</evidence>
<name>A0A3G5AP89_9ACAR</name>
<dbReference type="SMR" id="A0A3G5AP89"/>
<evidence type="ECO:0000256" key="3">
    <source>
        <dbReference type="SAM" id="SignalP"/>
    </source>
</evidence>
<dbReference type="EMBL" id="MH979706">
    <property type="protein sequence ID" value="AYV89161.1"/>
    <property type="molecule type" value="mRNA"/>
</dbReference>
<feature type="signal peptide" evidence="3">
    <location>
        <begin position="1"/>
        <end position="18"/>
    </location>
</feature>
<accession>A0A3G5AP89</accession>
<dbReference type="CDD" id="cd09120">
    <property type="entry name" value="PLDc_DNaseII_1"/>
    <property type="match status" value="1"/>
</dbReference>
<dbReference type="PANTHER" id="PTHR10858">
    <property type="entry name" value="DEOXYRIBONUCLEASE II"/>
    <property type="match status" value="1"/>
</dbReference>
<protein>
    <submittedName>
        <fullName evidence="4">Plancitoxin-1</fullName>
    </submittedName>
</protein>
<dbReference type="Pfam" id="PF03265">
    <property type="entry name" value="DNase_II"/>
    <property type="match status" value="1"/>
</dbReference>
<dbReference type="GO" id="GO:0004531">
    <property type="term" value="F:deoxyribonuclease II activity"/>
    <property type="evidence" value="ECO:0007669"/>
    <property type="project" value="InterPro"/>
</dbReference>
<dbReference type="PANTHER" id="PTHR10858:SF23">
    <property type="entry name" value="DEOXYRIBONUCLEASE II"/>
    <property type="match status" value="1"/>
</dbReference>
<reference evidence="4" key="1">
    <citation type="submission" date="2018-09" db="EMBL/GenBank/DDBJ databases">
        <title>Identification of saliva proteins of spider mite Tetranychus evansi by transcriptome and LC-MS/MS approach.</title>
        <authorList>
            <person name="Huang H.-J."/>
            <person name="Cui J.-R."/>
            <person name="Hong X.-Y."/>
        </authorList>
    </citation>
    <scope>NUCLEOTIDE SEQUENCE</scope>
</reference>
<evidence type="ECO:0000313" key="4">
    <source>
        <dbReference type="EMBL" id="AYV89161.1"/>
    </source>
</evidence>
<sequence length="379" mass="41853">MDFKLFLLLVSVVSSSFALQCKDEEGNDVDWYVIYKLPRESDEDLQATLAGRTGFNYAYITSDDYQDGKWKISSKSVKDKDSMWGQTLAAAYKDPSKYTYALWNDAPSKGKESGTKAHSKGVIVMDKSTGFYIVHSVPKFVNTFDDSYDYPDSGRDNGQTSMCISFDTQSEGPKLAQHLLLMKPNIFSSNLVDGIPTDSEGYTNLFNKRHRAPKDAPKSLETTLVSLGGTTFHAFSKNPKNLVDLYGAIVAPALDVPMYVETWRRGAGGILESDCTLDNIINNVKGLNIQFKSGETSGDWEFIKDHSKWGISSDPKSPWTCVGDVNRMLSQAKRGGGTVCFDNKKVHEAFRSAIKVIEPCTADSKGKSHSTAVEASQEV</sequence>
<dbReference type="GO" id="GO:0006309">
    <property type="term" value="P:apoptotic DNA fragmentation"/>
    <property type="evidence" value="ECO:0007669"/>
    <property type="project" value="TreeGrafter"/>
</dbReference>
<evidence type="ECO:0000256" key="1">
    <source>
        <dbReference type="ARBA" id="ARBA00007527"/>
    </source>
</evidence>
<keyword evidence="3" id="KW-0732">Signal</keyword>
<comment type="similarity">
    <text evidence="1">Belongs to the DNase II family.</text>
</comment>
<proteinExistence type="evidence at transcript level"/>
<dbReference type="InterPro" id="IPR004947">
    <property type="entry name" value="DNase_II"/>
</dbReference>
<dbReference type="CDD" id="cd09121">
    <property type="entry name" value="PLDc_DNaseII_2"/>
    <property type="match status" value="1"/>
</dbReference>
<dbReference type="AlphaFoldDB" id="A0A3G5AP89"/>
<feature type="chain" id="PRO_5018319289" evidence="3">
    <location>
        <begin position="19"/>
        <end position="379"/>
    </location>
</feature>
<keyword evidence="2" id="KW-0378">Hydrolase</keyword>